<dbReference type="Gene3D" id="1.10.510.10">
    <property type="entry name" value="Transferase(Phosphotransferase) domain 1"/>
    <property type="match status" value="1"/>
</dbReference>
<evidence type="ECO:0000259" key="8">
    <source>
        <dbReference type="PROSITE" id="PS50011"/>
    </source>
</evidence>
<dbReference type="InterPro" id="IPR011009">
    <property type="entry name" value="Kinase-like_dom_sf"/>
</dbReference>
<dbReference type="STRING" id="109895.A0A507DXG9"/>
<feature type="region of interest" description="Disordered" evidence="7">
    <location>
        <begin position="142"/>
        <end position="164"/>
    </location>
</feature>
<dbReference type="SMART" id="SM00220">
    <property type="entry name" value="S_TKc"/>
    <property type="match status" value="1"/>
</dbReference>
<evidence type="ECO:0000256" key="1">
    <source>
        <dbReference type="ARBA" id="ARBA00022527"/>
    </source>
</evidence>
<dbReference type="InterPro" id="IPR000719">
    <property type="entry name" value="Prot_kinase_dom"/>
</dbReference>
<feature type="binding site" evidence="6">
    <location>
        <position position="139"/>
    </location>
    <ligand>
        <name>ATP</name>
        <dbReference type="ChEBI" id="CHEBI:30616"/>
    </ligand>
</feature>
<dbReference type="SUPFAM" id="SSF56112">
    <property type="entry name" value="Protein kinase-like (PK-like)"/>
    <property type="match status" value="1"/>
</dbReference>
<dbReference type="EMBL" id="QEAQ01000087">
    <property type="protein sequence ID" value="TPX56042.1"/>
    <property type="molecule type" value="Genomic_DNA"/>
</dbReference>
<feature type="compositionally biased region" description="Polar residues" evidence="7">
    <location>
        <begin position="519"/>
        <end position="529"/>
    </location>
</feature>
<keyword evidence="1" id="KW-0723">Serine/threonine-protein kinase</keyword>
<keyword evidence="3 6" id="KW-0547">Nucleotide-binding</keyword>
<proteinExistence type="predicted"/>
<keyword evidence="2" id="KW-0808">Transferase</keyword>
<dbReference type="GO" id="GO:0005524">
    <property type="term" value="F:ATP binding"/>
    <property type="evidence" value="ECO:0007669"/>
    <property type="project" value="UniProtKB-UniRule"/>
</dbReference>
<evidence type="ECO:0000256" key="7">
    <source>
        <dbReference type="SAM" id="MobiDB-lite"/>
    </source>
</evidence>
<dbReference type="PROSITE" id="PS50011">
    <property type="entry name" value="PROTEIN_KINASE_DOM"/>
    <property type="match status" value="1"/>
</dbReference>
<protein>
    <recommendedName>
        <fullName evidence="8">Protein kinase domain-containing protein</fullName>
    </recommendedName>
</protein>
<dbReference type="PANTHER" id="PTHR43895">
    <property type="entry name" value="CALCIUM/CALMODULIN-DEPENDENT PROTEIN KINASE KINASE-RELATED"/>
    <property type="match status" value="1"/>
</dbReference>
<comment type="caution">
    <text evidence="9">The sequence shown here is derived from an EMBL/GenBank/DDBJ whole genome shotgun (WGS) entry which is preliminary data.</text>
</comment>
<dbReference type="GO" id="GO:0007165">
    <property type="term" value="P:signal transduction"/>
    <property type="evidence" value="ECO:0007669"/>
    <property type="project" value="TreeGrafter"/>
</dbReference>
<gene>
    <name evidence="9" type="ORF">PhCBS80983_g04841</name>
</gene>
<keyword evidence="4" id="KW-0418">Kinase</keyword>
<feature type="compositionally biased region" description="Polar residues" evidence="7">
    <location>
        <begin position="473"/>
        <end position="482"/>
    </location>
</feature>
<dbReference type="CDD" id="cd14008">
    <property type="entry name" value="STKc_LKB1_CaMKK"/>
    <property type="match status" value="1"/>
</dbReference>
<name>A0A507DXG9_9FUNG</name>
<keyword evidence="10" id="KW-1185">Reference proteome</keyword>
<dbReference type="InterPro" id="IPR017441">
    <property type="entry name" value="Protein_kinase_ATP_BS"/>
</dbReference>
<evidence type="ECO:0000256" key="4">
    <source>
        <dbReference type="ARBA" id="ARBA00022777"/>
    </source>
</evidence>
<evidence type="ECO:0000256" key="5">
    <source>
        <dbReference type="ARBA" id="ARBA00022840"/>
    </source>
</evidence>
<evidence type="ECO:0000256" key="6">
    <source>
        <dbReference type="PROSITE-ProRule" id="PRU10141"/>
    </source>
</evidence>
<sequence>MSPGPGSPGTSSSVEPPSSSGSDASNFRGMPIHTNRSNGSFGELVGSPSRSPSRYSMMSRSPSASKSIDSPSRRSSSNYGEPVKETNVMIREVDPHTGNKCINKYMIVREVGRGCHGKVKLCVDTETGEEWALKIVPKKSRPRFQSRLHSGRSGHPSTGGQPVNPELEKIMREIAILKKCKHPHVVGLREVIDDPASEKIYLVLEYLAGGDIKWQNREDPESPLLSVDAARGIFQDVVCGVEYLHYQGIVHRDIKPANLLWTTEGRVKISDFGVSVVVHPELSPEHPNLPDDAGRTHELELAKTAGTPAFFAPEMCGPADDESVSNLPSDAPIGKAIDIWAMGVTLYCLVFGRVPFIAESEYELFNVISRKQLEFPATHPIDEDLQDLLQKLLDKNPLTRLTLEGIKLHPWTTGNMDAAQRDEWLRDTDPSLQYGAPVQVTDEDVRGALTIMSKLRDRIRKLSSSFHSLTTGLRNRAKSASSIGLPRDRRSSPLHGDGDTEEDEDEGKYAEKERLRQFQMANSPMSPMS</sequence>
<dbReference type="GO" id="GO:0004674">
    <property type="term" value="F:protein serine/threonine kinase activity"/>
    <property type="evidence" value="ECO:0007669"/>
    <property type="project" value="UniProtKB-KW"/>
</dbReference>
<dbReference type="PROSITE" id="PS00107">
    <property type="entry name" value="PROTEIN_KINASE_ATP"/>
    <property type="match status" value="1"/>
</dbReference>
<feature type="compositionally biased region" description="Low complexity" evidence="7">
    <location>
        <begin position="1"/>
        <end position="22"/>
    </location>
</feature>
<feature type="compositionally biased region" description="Low complexity" evidence="7">
    <location>
        <begin position="47"/>
        <end position="77"/>
    </location>
</feature>
<evidence type="ECO:0000256" key="3">
    <source>
        <dbReference type="ARBA" id="ARBA00022741"/>
    </source>
</evidence>
<dbReference type="Proteomes" id="UP000318582">
    <property type="component" value="Unassembled WGS sequence"/>
</dbReference>
<evidence type="ECO:0000256" key="2">
    <source>
        <dbReference type="ARBA" id="ARBA00022679"/>
    </source>
</evidence>
<reference evidence="9 10" key="1">
    <citation type="journal article" date="2019" name="Sci. Rep.">
        <title>Comparative genomics of chytrid fungi reveal insights into the obligate biotrophic and pathogenic lifestyle of Synchytrium endobioticum.</title>
        <authorList>
            <person name="van de Vossenberg B.T.L.H."/>
            <person name="Warris S."/>
            <person name="Nguyen H.D.T."/>
            <person name="van Gent-Pelzer M.P.E."/>
            <person name="Joly D.L."/>
            <person name="van de Geest H.C."/>
            <person name="Bonants P.J.M."/>
            <person name="Smith D.S."/>
            <person name="Levesque C.A."/>
            <person name="van der Lee T.A.J."/>
        </authorList>
    </citation>
    <scope>NUCLEOTIDE SEQUENCE [LARGE SCALE GENOMIC DNA]</scope>
    <source>
        <strain evidence="9 10">CBS 809.83</strain>
    </source>
</reference>
<feature type="region of interest" description="Disordered" evidence="7">
    <location>
        <begin position="473"/>
        <end position="529"/>
    </location>
</feature>
<organism evidence="9 10">
    <name type="scientific">Powellomyces hirtus</name>
    <dbReference type="NCBI Taxonomy" id="109895"/>
    <lineage>
        <taxon>Eukaryota</taxon>
        <taxon>Fungi</taxon>
        <taxon>Fungi incertae sedis</taxon>
        <taxon>Chytridiomycota</taxon>
        <taxon>Chytridiomycota incertae sedis</taxon>
        <taxon>Chytridiomycetes</taxon>
        <taxon>Spizellomycetales</taxon>
        <taxon>Powellomycetaceae</taxon>
        <taxon>Powellomyces</taxon>
    </lineage>
</organism>
<dbReference type="PANTHER" id="PTHR43895:SF152">
    <property type="entry name" value="SERINE_THREONINE-PROTEIN KINASE TOS3"/>
    <property type="match status" value="1"/>
</dbReference>
<dbReference type="AlphaFoldDB" id="A0A507DXG9"/>
<accession>A0A507DXG9</accession>
<feature type="region of interest" description="Disordered" evidence="7">
    <location>
        <begin position="1"/>
        <end position="87"/>
    </location>
</feature>
<dbReference type="Pfam" id="PF00069">
    <property type="entry name" value="Pkinase"/>
    <property type="match status" value="1"/>
</dbReference>
<feature type="compositionally biased region" description="Basic residues" evidence="7">
    <location>
        <begin position="142"/>
        <end position="152"/>
    </location>
</feature>
<feature type="domain" description="Protein kinase" evidence="8">
    <location>
        <begin position="105"/>
        <end position="412"/>
    </location>
</feature>
<keyword evidence="5 6" id="KW-0067">ATP-binding</keyword>
<feature type="compositionally biased region" description="Basic and acidic residues" evidence="7">
    <location>
        <begin position="507"/>
        <end position="516"/>
    </location>
</feature>
<evidence type="ECO:0000313" key="9">
    <source>
        <dbReference type="EMBL" id="TPX56042.1"/>
    </source>
</evidence>
<evidence type="ECO:0000313" key="10">
    <source>
        <dbReference type="Proteomes" id="UP000318582"/>
    </source>
</evidence>
<dbReference type="Gene3D" id="3.30.200.20">
    <property type="entry name" value="Phosphorylase Kinase, domain 1"/>
    <property type="match status" value="1"/>
</dbReference>